<accession>A0ABV6JZA0</accession>
<feature type="transmembrane region" description="Helical" evidence="7">
    <location>
        <begin position="101"/>
        <end position="124"/>
    </location>
</feature>
<dbReference type="Gene3D" id="1.10.3720.10">
    <property type="entry name" value="MetI-like"/>
    <property type="match status" value="1"/>
</dbReference>
<keyword evidence="6 7" id="KW-0472">Membrane</keyword>
<dbReference type="Pfam" id="PF00528">
    <property type="entry name" value="BPD_transp_1"/>
    <property type="match status" value="1"/>
</dbReference>
<evidence type="ECO:0000256" key="1">
    <source>
        <dbReference type="ARBA" id="ARBA00004651"/>
    </source>
</evidence>
<keyword evidence="4 7" id="KW-0812">Transmembrane</keyword>
<evidence type="ECO:0000256" key="3">
    <source>
        <dbReference type="ARBA" id="ARBA00022475"/>
    </source>
</evidence>
<dbReference type="Pfam" id="PF19300">
    <property type="entry name" value="BPD_transp_1_N"/>
    <property type="match status" value="1"/>
</dbReference>
<proteinExistence type="inferred from homology"/>
<feature type="domain" description="ABC transmembrane type-1" evidence="8">
    <location>
        <begin position="101"/>
        <end position="311"/>
    </location>
</feature>
<feature type="transmembrane region" description="Helical" evidence="7">
    <location>
        <begin position="248"/>
        <end position="273"/>
    </location>
</feature>
<organism evidence="9 10">
    <name type="scientific">Roseomonas elaeocarpi</name>
    <dbReference type="NCBI Taxonomy" id="907779"/>
    <lineage>
        <taxon>Bacteria</taxon>
        <taxon>Pseudomonadati</taxon>
        <taxon>Pseudomonadota</taxon>
        <taxon>Alphaproteobacteria</taxon>
        <taxon>Acetobacterales</taxon>
        <taxon>Roseomonadaceae</taxon>
        <taxon>Roseomonas</taxon>
    </lineage>
</organism>
<gene>
    <name evidence="9" type="ORF">ACFFGY_22460</name>
</gene>
<dbReference type="PROSITE" id="PS50928">
    <property type="entry name" value="ABC_TM1"/>
    <property type="match status" value="1"/>
</dbReference>
<evidence type="ECO:0000256" key="6">
    <source>
        <dbReference type="ARBA" id="ARBA00023136"/>
    </source>
</evidence>
<dbReference type="SUPFAM" id="SSF161098">
    <property type="entry name" value="MetI-like"/>
    <property type="match status" value="1"/>
</dbReference>
<evidence type="ECO:0000256" key="7">
    <source>
        <dbReference type="RuleBase" id="RU363032"/>
    </source>
</evidence>
<keyword evidence="5 7" id="KW-1133">Transmembrane helix</keyword>
<evidence type="ECO:0000256" key="2">
    <source>
        <dbReference type="ARBA" id="ARBA00022448"/>
    </source>
</evidence>
<keyword evidence="2 7" id="KW-0813">Transport</keyword>
<protein>
    <submittedName>
        <fullName evidence="9">ABC transporter permease</fullName>
    </submittedName>
</protein>
<keyword evidence="3" id="KW-1003">Cell membrane</keyword>
<evidence type="ECO:0000256" key="4">
    <source>
        <dbReference type="ARBA" id="ARBA00022692"/>
    </source>
</evidence>
<evidence type="ECO:0000256" key="5">
    <source>
        <dbReference type="ARBA" id="ARBA00022989"/>
    </source>
</evidence>
<dbReference type="InterPro" id="IPR000515">
    <property type="entry name" value="MetI-like"/>
</dbReference>
<feature type="transmembrane region" description="Helical" evidence="7">
    <location>
        <begin position="136"/>
        <end position="162"/>
    </location>
</feature>
<sequence length="327" mass="35934">MLRFIGRRLLAMIPFLALTSVTVFALIQLPPGDYLSNYAAQLAESSETIDKAALDNLRERYGLGQPLPVQYVKWMGGVLRGDFGQSFEWQQPVWPLIRERLGLTLLVTLSSLLFTWAVALPIGIYSAVRKYSVADYVFTFLGFIGLAVPGFLLGLAVMYVAVTWFGQSVGGLFSEGYEGAPWSLGKVLDLLSHLWIPMVVIGLSGTASLIRVMRANLLDELNKPYVETARAKGLPEWKLLLRYPVRAALNPFVSTLGWILPHLISGSVIVAVVLNLPIAGPLLLQSLLSQDMFLAGAFLLLLCCLTVLGTLLSDILLALLDPRVRFD</sequence>
<dbReference type="InterPro" id="IPR045621">
    <property type="entry name" value="BPD_transp_1_N"/>
</dbReference>
<feature type="transmembrane region" description="Helical" evidence="7">
    <location>
        <begin position="194"/>
        <end position="213"/>
    </location>
</feature>
<evidence type="ECO:0000313" key="10">
    <source>
        <dbReference type="Proteomes" id="UP001589865"/>
    </source>
</evidence>
<feature type="transmembrane region" description="Helical" evidence="7">
    <location>
        <begin position="293"/>
        <end position="320"/>
    </location>
</feature>
<dbReference type="RefSeq" id="WP_377046770.1">
    <property type="nucleotide sequence ID" value="NZ_JBHLUN010000036.1"/>
</dbReference>
<dbReference type="Proteomes" id="UP001589865">
    <property type="component" value="Unassembled WGS sequence"/>
</dbReference>
<dbReference type="PANTHER" id="PTHR30465">
    <property type="entry name" value="INNER MEMBRANE ABC TRANSPORTER"/>
    <property type="match status" value="1"/>
</dbReference>
<dbReference type="EMBL" id="JBHLUN010000036">
    <property type="protein sequence ID" value="MFC0411018.1"/>
    <property type="molecule type" value="Genomic_DNA"/>
</dbReference>
<dbReference type="InterPro" id="IPR035906">
    <property type="entry name" value="MetI-like_sf"/>
</dbReference>
<evidence type="ECO:0000313" key="9">
    <source>
        <dbReference type="EMBL" id="MFC0411018.1"/>
    </source>
</evidence>
<reference evidence="9 10" key="1">
    <citation type="submission" date="2024-09" db="EMBL/GenBank/DDBJ databases">
        <authorList>
            <person name="Sun Q."/>
            <person name="Mori K."/>
        </authorList>
    </citation>
    <scope>NUCLEOTIDE SEQUENCE [LARGE SCALE GENOMIC DNA]</scope>
    <source>
        <strain evidence="9 10">TBRC 5777</strain>
    </source>
</reference>
<comment type="caution">
    <text evidence="9">The sequence shown here is derived from an EMBL/GenBank/DDBJ whole genome shotgun (WGS) entry which is preliminary data.</text>
</comment>
<comment type="similarity">
    <text evidence="7">Belongs to the binding-protein-dependent transport system permease family.</text>
</comment>
<name>A0ABV6JZA0_9PROT</name>
<dbReference type="PANTHER" id="PTHR30465:SF43">
    <property type="entry name" value="OLIGOPEPTIDE ABC TRANSPORTER, PERMEASE PROTEIN"/>
    <property type="match status" value="1"/>
</dbReference>
<evidence type="ECO:0000259" key="8">
    <source>
        <dbReference type="PROSITE" id="PS50928"/>
    </source>
</evidence>
<comment type="subcellular location">
    <subcellularLocation>
        <location evidence="1 7">Cell membrane</location>
        <topology evidence="1 7">Multi-pass membrane protein</topology>
    </subcellularLocation>
</comment>
<dbReference type="CDD" id="cd06261">
    <property type="entry name" value="TM_PBP2"/>
    <property type="match status" value="1"/>
</dbReference>
<keyword evidence="10" id="KW-1185">Reference proteome</keyword>